<keyword evidence="2 4" id="KW-0863">Zinc-finger</keyword>
<dbReference type="SUPFAM" id="SSF54001">
    <property type="entry name" value="Cysteine proteinases"/>
    <property type="match status" value="1"/>
</dbReference>
<dbReference type="Gene3D" id="3.90.70.10">
    <property type="entry name" value="Cysteine proteinases"/>
    <property type="match status" value="2"/>
</dbReference>
<dbReference type="InterPro" id="IPR018200">
    <property type="entry name" value="USP_CS"/>
</dbReference>
<comment type="caution">
    <text evidence="9">The sequence shown here is derived from an EMBL/GenBank/DDBJ whole genome shotgun (WGS) entry which is preliminary data.</text>
</comment>
<dbReference type="GO" id="GO:0006508">
    <property type="term" value="P:proteolysis"/>
    <property type="evidence" value="ECO:0007669"/>
    <property type="project" value="UniProtKB-KW"/>
</dbReference>
<evidence type="ECO:0000313" key="10">
    <source>
        <dbReference type="Proteomes" id="UP000789595"/>
    </source>
</evidence>
<dbReference type="InterPro" id="IPR050185">
    <property type="entry name" value="Ub_carboxyl-term_hydrolase"/>
</dbReference>
<evidence type="ECO:0000256" key="6">
    <source>
        <dbReference type="SAM" id="MobiDB-lite"/>
    </source>
</evidence>
<dbReference type="CDD" id="cd02674">
    <property type="entry name" value="Peptidase_C19R"/>
    <property type="match status" value="1"/>
</dbReference>
<dbReference type="Gene3D" id="6.10.140.2220">
    <property type="match status" value="1"/>
</dbReference>
<dbReference type="PROSITE" id="PS00972">
    <property type="entry name" value="USP_1"/>
    <property type="match status" value="1"/>
</dbReference>
<evidence type="ECO:0000313" key="9">
    <source>
        <dbReference type="EMBL" id="CAH0374755.1"/>
    </source>
</evidence>
<evidence type="ECO:0000259" key="8">
    <source>
        <dbReference type="PROSITE" id="PS50865"/>
    </source>
</evidence>
<evidence type="ECO:0000259" key="7">
    <source>
        <dbReference type="PROSITE" id="PS50235"/>
    </source>
</evidence>
<dbReference type="Gene3D" id="3.30.2230.10">
    <property type="entry name" value="DUSP-like"/>
    <property type="match status" value="1"/>
</dbReference>
<feature type="compositionally biased region" description="Low complexity" evidence="6">
    <location>
        <begin position="11"/>
        <end position="21"/>
    </location>
</feature>
<dbReference type="PANTHER" id="PTHR21646">
    <property type="entry name" value="UBIQUITIN CARBOXYL-TERMINAL HYDROLASE"/>
    <property type="match status" value="1"/>
</dbReference>
<feature type="domain" description="MYND-type" evidence="8">
    <location>
        <begin position="148"/>
        <end position="188"/>
    </location>
</feature>
<feature type="region of interest" description="Disordered" evidence="6">
    <location>
        <begin position="1"/>
        <end position="21"/>
    </location>
</feature>
<dbReference type="GO" id="GO:0008270">
    <property type="term" value="F:zinc ion binding"/>
    <property type="evidence" value="ECO:0007669"/>
    <property type="project" value="UniProtKB-KW"/>
</dbReference>
<keyword evidence="1" id="KW-0479">Metal-binding</keyword>
<dbReference type="PROSITE" id="PS00973">
    <property type="entry name" value="USP_2"/>
    <property type="match status" value="1"/>
</dbReference>
<evidence type="ECO:0000256" key="1">
    <source>
        <dbReference type="ARBA" id="ARBA00022723"/>
    </source>
</evidence>
<name>A0A8J2X1F3_9STRA</name>
<comment type="similarity">
    <text evidence="5">Belongs to the peptidase C19 family.</text>
</comment>
<dbReference type="SUPFAM" id="SSF143791">
    <property type="entry name" value="DUSP-like"/>
    <property type="match status" value="1"/>
</dbReference>
<dbReference type="PROSITE" id="PS50865">
    <property type="entry name" value="ZF_MYND_2"/>
    <property type="match status" value="1"/>
</dbReference>
<dbReference type="PROSITE" id="PS01360">
    <property type="entry name" value="ZF_MYND_1"/>
    <property type="match status" value="1"/>
</dbReference>
<feature type="domain" description="USP" evidence="7">
    <location>
        <begin position="219"/>
        <end position="843"/>
    </location>
</feature>
<dbReference type="Pfam" id="PF01753">
    <property type="entry name" value="zf-MYND"/>
    <property type="match status" value="1"/>
</dbReference>
<evidence type="ECO:0000256" key="4">
    <source>
        <dbReference type="PROSITE-ProRule" id="PRU00134"/>
    </source>
</evidence>
<dbReference type="OrthoDB" id="265776at2759"/>
<feature type="region of interest" description="Disordered" evidence="6">
    <location>
        <begin position="402"/>
        <end position="430"/>
    </location>
</feature>
<dbReference type="GO" id="GO:0004843">
    <property type="term" value="F:cysteine-type deubiquitinase activity"/>
    <property type="evidence" value="ECO:0007669"/>
    <property type="project" value="UniProtKB-UniRule"/>
</dbReference>
<dbReference type="Pfam" id="PF00443">
    <property type="entry name" value="UCH"/>
    <property type="match status" value="1"/>
</dbReference>
<reference evidence="9" key="1">
    <citation type="submission" date="2021-11" db="EMBL/GenBank/DDBJ databases">
        <authorList>
            <consortium name="Genoscope - CEA"/>
            <person name="William W."/>
        </authorList>
    </citation>
    <scope>NUCLEOTIDE SEQUENCE</scope>
</reference>
<sequence length="859" mass="92657">MSALHARKTAHGTAATADEAVATQAVGDRPPPEAQRELFARACAAPATTTILVDAQFLAQWRLHTSRKSGAPAPAAMDNRAAARRGAVWWRDFECVPPAAYDLLVKWYGGGPRVARPVAASGVVGDAVARPCATAVARPCAEPVDAACGNCGRALAVATARGCGACRAVAYCGEACQRGHWARHRRDCSQWRDDDDKPSKDAVEAFARLRDACYVDQRRGLRNLGNTCYFNATLQCLARCAPLSRYLLSDAFVKDINESNKLGSPRAELAREYAAALKRCRRAPRGAVAPKGLLNAVARFRSDFEGRRQQDAHELLQVLLHGLHEDLNRVRGPKPYFTKPESTKATDDAKVARAHARGEALRDDSVVMEAFGGLLRSTVECPACGHRCAHFEEFLSLEVELEGEDNGTETVDDDDDSGNSDDDSNDTMPAGAVVLYPSPVGIPCPPFEVPDEGRVKAVRAAAAKALDASVNDVVLATLAAGDVVDDGDELPDGLAALALPDNSNACLAYGGEPLPRAVLYKPDEPAADLAARALAAYDQVVGSDPCARLRVAARPANDDDDDAVSVGDDWRVARDRRRKKRRDGDCGALLGAARVHRVDVVLDEDEDPAEKPAEKPRDRAAVTCAITFATAARETAAVVEEGEALERRRRARAARRRSRRALARAAREVATCDPLAGLNLPYVPRVAPLSLRGCLRRFTAPETLLEEEAWRCEGCAAMRRATKRVAVWRAPRILVITLKRFAFARSSRKVDRYVDFPLEGLDLAPFVAHAGGETGRADLTYDLFGVVNHFGAAGYGHYTAFVRDLFAVGGPGPWLRCDDSSVAEVPADDVRSSAAYVLFYARRDAVRAESLSSPPDSNV</sequence>
<keyword evidence="5" id="KW-0378">Hydrolase</keyword>
<organism evidence="9 10">
    <name type="scientific">Pelagomonas calceolata</name>
    <dbReference type="NCBI Taxonomy" id="35677"/>
    <lineage>
        <taxon>Eukaryota</taxon>
        <taxon>Sar</taxon>
        <taxon>Stramenopiles</taxon>
        <taxon>Ochrophyta</taxon>
        <taxon>Pelagophyceae</taxon>
        <taxon>Pelagomonadales</taxon>
        <taxon>Pelagomonadaceae</taxon>
        <taxon>Pelagomonas</taxon>
    </lineage>
</organism>
<dbReference type="InterPro" id="IPR035927">
    <property type="entry name" value="DUSP-like_sf"/>
</dbReference>
<dbReference type="SUPFAM" id="SSF144232">
    <property type="entry name" value="HIT/MYND zinc finger-like"/>
    <property type="match status" value="1"/>
</dbReference>
<evidence type="ECO:0000256" key="3">
    <source>
        <dbReference type="ARBA" id="ARBA00022833"/>
    </source>
</evidence>
<gene>
    <name evidence="9" type="ORF">PECAL_4P20570</name>
</gene>
<protein>
    <recommendedName>
        <fullName evidence="5">Ubiquitin carboxyl-terminal hydrolase</fullName>
        <ecNumber evidence="5">3.4.19.12</ecNumber>
    </recommendedName>
</protein>
<keyword evidence="5" id="KW-0788">Thiol protease</keyword>
<dbReference type="InterPro" id="IPR038765">
    <property type="entry name" value="Papain-like_cys_pep_sf"/>
</dbReference>
<dbReference type="GO" id="GO:0016579">
    <property type="term" value="P:protein deubiquitination"/>
    <property type="evidence" value="ECO:0007669"/>
    <property type="project" value="InterPro"/>
</dbReference>
<accession>A0A8J2X1F3</accession>
<dbReference type="Proteomes" id="UP000789595">
    <property type="component" value="Unassembled WGS sequence"/>
</dbReference>
<feature type="compositionally biased region" description="Basic residues" evidence="6">
    <location>
        <begin position="1"/>
        <end position="10"/>
    </location>
</feature>
<keyword evidence="5" id="KW-0645">Protease</keyword>
<dbReference type="PROSITE" id="PS50235">
    <property type="entry name" value="USP_3"/>
    <property type="match status" value="1"/>
</dbReference>
<dbReference type="EMBL" id="CAKKNE010000004">
    <property type="protein sequence ID" value="CAH0374755.1"/>
    <property type="molecule type" value="Genomic_DNA"/>
</dbReference>
<dbReference type="InterPro" id="IPR002893">
    <property type="entry name" value="Znf_MYND"/>
</dbReference>
<proteinExistence type="inferred from homology"/>
<evidence type="ECO:0000256" key="5">
    <source>
        <dbReference type="RuleBase" id="RU366025"/>
    </source>
</evidence>
<keyword evidence="3" id="KW-0862">Zinc</keyword>
<dbReference type="AlphaFoldDB" id="A0A8J2X1F3"/>
<evidence type="ECO:0000256" key="2">
    <source>
        <dbReference type="ARBA" id="ARBA00022771"/>
    </source>
</evidence>
<dbReference type="InterPro" id="IPR028889">
    <property type="entry name" value="USP"/>
</dbReference>
<dbReference type="EC" id="3.4.19.12" evidence="5"/>
<dbReference type="InterPro" id="IPR001394">
    <property type="entry name" value="Peptidase_C19_UCH"/>
</dbReference>
<keyword evidence="5" id="KW-0833">Ubl conjugation pathway</keyword>
<feature type="compositionally biased region" description="Acidic residues" evidence="6">
    <location>
        <begin position="402"/>
        <end position="425"/>
    </location>
</feature>
<keyword evidence="10" id="KW-1185">Reference proteome</keyword>
<comment type="catalytic activity">
    <reaction evidence="5">
        <text>Thiol-dependent hydrolysis of ester, thioester, amide, peptide and isopeptide bonds formed by the C-terminal Gly of ubiquitin (a 76-residue protein attached to proteins as an intracellular targeting signal).</text>
        <dbReference type="EC" id="3.4.19.12"/>
    </reaction>
</comment>